<protein>
    <submittedName>
        <fullName evidence="1">Putative Zn-binding protein involved in type VI secretion</fullName>
    </submittedName>
</protein>
<dbReference type="Proteomes" id="UP000295293">
    <property type="component" value="Unassembled WGS sequence"/>
</dbReference>
<dbReference type="OrthoDB" id="9807902at2"/>
<dbReference type="RefSeq" id="WP_133817183.1">
    <property type="nucleotide sequence ID" value="NZ_SNZH01000002.1"/>
</dbReference>
<organism evidence="1 2">
    <name type="scientific">Tahibacter aquaticus</name>
    <dbReference type="NCBI Taxonomy" id="520092"/>
    <lineage>
        <taxon>Bacteria</taxon>
        <taxon>Pseudomonadati</taxon>
        <taxon>Pseudomonadota</taxon>
        <taxon>Gammaproteobacteria</taxon>
        <taxon>Lysobacterales</taxon>
        <taxon>Rhodanobacteraceae</taxon>
        <taxon>Tahibacter</taxon>
    </lineage>
</organism>
<gene>
    <name evidence="1" type="ORF">DFR29_102122</name>
</gene>
<accession>A0A4R6Z6U7</accession>
<sequence length="111" mass="11030">MGQPAARITDAGLHKKGAGVVLKGFAKVLIGGQPAARQGDLIQHNSSSEPIVEGEPSVLIGGQPAARVGDKIGCGGAIQSGCTTVHIGLSAQGRCLQSASDDGSAFVQAVE</sequence>
<dbReference type="Pfam" id="PF05488">
    <property type="entry name" value="PAAR_motif"/>
    <property type="match status" value="1"/>
</dbReference>
<dbReference type="InterPro" id="IPR008727">
    <property type="entry name" value="PAAR_motif"/>
</dbReference>
<dbReference type="EMBL" id="SNZH01000002">
    <property type="protein sequence ID" value="TDR47462.1"/>
    <property type="molecule type" value="Genomic_DNA"/>
</dbReference>
<dbReference type="Gene3D" id="2.60.200.60">
    <property type="match status" value="1"/>
</dbReference>
<evidence type="ECO:0000313" key="1">
    <source>
        <dbReference type="EMBL" id="TDR47462.1"/>
    </source>
</evidence>
<name>A0A4R6Z6U7_9GAMM</name>
<proteinExistence type="predicted"/>
<reference evidence="1 2" key="1">
    <citation type="submission" date="2019-03" db="EMBL/GenBank/DDBJ databases">
        <title>Genomic Encyclopedia of Type Strains, Phase IV (KMG-IV): sequencing the most valuable type-strain genomes for metagenomic binning, comparative biology and taxonomic classification.</title>
        <authorList>
            <person name="Goeker M."/>
        </authorList>
    </citation>
    <scope>NUCLEOTIDE SEQUENCE [LARGE SCALE GENOMIC DNA]</scope>
    <source>
        <strain evidence="1 2">DSM 21667</strain>
    </source>
</reference>
<evidence type="ECO:0000313" key="2">
    <source>
        <dbReference type="Proteomes" id="UP000295293"/>
    </source>
</evidence>
<dbReference type="AlphaFoldDB" id="A0A4R6Z6U7"/>
<keyword evidence="2" id="KW-1185">Reference proteome</keyword>
<comment type="caution">
    <text evidence="1">The sequence shown here is derived from an EMBL/GenBank/DDBJ whole genome shotgun (WGS) entry which is preliminary data.</text>
</comment>